<dbReference type="GO" id="GO:0005634">
    <property type="term" value="C:nucleus"/>
    <property type="evidence" value="ECO:0007669"/>
    <property type="project" value="TreeGrafter"/>
</dbReference>
<evidence type="ECO:0000256" key="2">
    <source>
        <dbReference type="SAM" id="MobiDB-lite"/>
    </source>
</evidence>
<feature type="compositionally biased region" description="Polar residues" evidence="2">
    <location>
        <begin position="933"/>
        <end position="943"/>
    </location>
</feature>
<feature type="compositionally biased region" description="Basic and acidic residues" evidence="2">
    <location>
        <begin position="581"/>
        <end position="592"/>
    </location>
</feature>
<feature type="domain" description="N4BP1 UBA-like" evidence="6">
    <location>
        <begin position="364"/>
        <end position="406"/>
    </location>
</feature>
<comment type="caution">
    <text evidence="9">The sequence shown here is derived from an EMBL/GenBank/DDBJ whole genome shotgun (WGS) entry which is preliminary data.</text>
</comment>
<dbReference type="PANTHER" id="PTHR12876">
    <property type="entry name" value="N4BP1-RELATED"/>
    <property type="match status" value="1"/>
</dbReference>
<feature type="domain" description="DUF7070" evidence="8">
    <location>
        <begin position="476"/>
        <end position="524"/>
    </location>
</feature>
<dbReference type="PANTHER" id="PTHR12876:SF28">
    <property type="entry name" value="PROTEIN KHNYN"/>
    <property type="match status" value="1"/>
</dbReference>
<feature type="region of interest" description="Disordered" evidence="2">
    <location>
        <begin position="250"/>
        <end position="297"/>
    </location>
</feature>
<dbReference type="InterPro" id="IPR056629">
    <property type="entry name" value="KH_N4BP1_1st"/>
</dbReference>
<dbReference type="Pfam" id="PF23054">
    <property type="entry name" value="UBA_N4BP1_C"/>
    <property type="match status" value="1"/>
</dbReference>
<dbReference type="EMBL" id="JADWDJ010000024">
    <property type="protein sequence ID" value="KAG5261252.1"/>
    <property type="molecule type" value="Genomic_DNA"/>
</dbReference>
<dbReference type="InterPro" id="IPR056631">
    <property type="entry name" value="UBA_N4BP1"/>
</dbReference>
<feature type="domain" description="N4BP1 first type I KH-domain" evidence="4">
    <location>
        <begin position="23"/>
        <end position="89"/>
    </location>
</feature>
<dbReference type="GO" id="GO:0004521">
    <property type="term" value="F:RNA endonuclease activity"/>
    <property type="evidence" value="ECO:0007669"/>
    <property type="project" value="TreeGrafter"/>
</dbReference>
<accession>A0AAV6FJB8</accession>
<feature type="compositionally biased region" description="Basic and acidic residues" evidence="2">
    <location>
        <begin position="250"/>
        <end position="261"/>
    </location>
</feature>
<gene>
    <name evidence="9" type="ORF">AALO_G00301760</name>
</gene>
<evidence type="ECO:0000259" key="3">
    <source>
        <dbReference type="Pfam" id="PF11977"/>
    </source>
</evidence>
<evidence type="ECO:0000259" key="4">
    <source>
        <dbReference type="Pfam" id="PF23050"/>
    </source>
</evidence>
<feature type="domain" description="N4BP1 second type I KH-domain" evidence="5">
    <location>
        <begin position="90"/>
        <end position="213"/>
    </location>
</feature>
<keyword evidence="10" id="KW-1185">Reference proteome</keyword>
<evidence type="ECO:0000313" key="10">
    <source>
        <dbReference type="Proteomes" id="UP000823561"/>
    </source>
</evidence>
<feature type="region of interest" description="Disordered" evidence="2">
    <location>
        <begin position="395"/>
        <end position="479"/>
    </location>
</feature>
<feature type="compositionally biased region" description="Basic and acidic residues" evidence="2">
    <location>
        <begin position="418"/>
        <end position="428"/>
    </location>
</feature>
<evidence type="ECO:0000259" key="5">
    <source>
        <dbReference type="Pfam" id="PF23052"/>
    </source>
</evidence>
<dbReference type="GO" id="GO:0003729">
    <property type="term" value="F:mRNA binding"/>
    <property type="evidence" value="ECO:0007669"/>
    <property type="project" value="TreeGrafter"/>
</dbReference>
<feature type="compositionally biased region" description="Basic and acidic residues" evidence="2">
    <location>
        <begin position="1030"/>
        <end position="1043"/>
    </location>
</feature>
<evidence type="ECO:0000256" key="1">
    <source>
        <dbReference type="ARBA" id="ARBA00038274"/>
    </source>
</evidence>
<dbReference type="GO" id="GO:0036464">
    <property type="term" value="C:cytoplasmic ribonucleoprotein granule"/>
    <property type="evidence" value="ECO:0007669"/>
    <property type="project" value="TreeGrafter"/>
</dbReference>
<feature type="domain" description="N4BP1 C-terminal UBA" evidence="7">
    <location>
        <begin position="1033"/>
        <end position="1078"/>
    </location>
</feature>
<dbReference type="InterPro" id="IPR055498">
    <property type="entry name" value="DUF7070"/>
</dbReference>
<evidence type="ECO:0000259" key="6">
    <source>
        <dbReference type="Pfam" id="PF23053"/>
    </source>
</evidence>
<feature type="region of interest" description="Disordered" evidence="2">
    <location>
        <begin position="316"/>
        <end position="340"/>
    </location>
</feature>
<dbReference type="Gene3D" id="3.40.50.11980">
    <property type="match status" value="1"/>
</dbReference>
<dbReference type="AlphaFoldDB" id="A0AAV6FJB8"/>
<dbReference type="Proteomes" id="UP000823561">
    <property type="component" value="Chromosome 24"/>
</dbReference>
<feature type="compositionally biased region" description="Polar residues" evidence="2">
    <location>
        <begin position="283"/>
        <end position="293"/>
    </location>
</feature>
<feature type="compositionally biased region" description="Basic and acidic residues" evidence="2">
    <location>
        <begin position="639"/>
        <end position="655"/>
    </location>
</feature>
<feature type="compositionally biased region" description="Basic and acidic residues" evidence="2">
    <location>
        <begin position="546"/>
        <end position="573"/>
    </location>
</feature>
<feature type="compositionally biased region" description="Gly residues" evidence="2">
    <location>
        <begin position="1013"/>
        <end position="1024"/>
    </location>
</feature>
<dbReference type="Pfam" id="PF23255">
    <property type="entry name" value="DUF7070"/>
    <property type="match status" value="1"/>
</dbReference>
<dbReference type="Pfam" id="PF23053">
    <property type="entry name" value="UBA_N4BP1"/>
    <property type="match status" value="1"/>
</dbReference>
<reference evidence="9" key="1">
    <citation type="submission" date="2020-10" db="EMBL/GenBank/DDBJ databases">
        <title>Chromosome-scale genome assembly of the Allis shad, Alosa alosa.</title>
        <authorList>
            <person name="Margot Z."/>
            <person name="Christophe K."/>
            <person name="Cabau C."/>
            <person name="Louis A."/>
            <person name="Berthelot C."/>
            <person name="Parey E."/>
            <person name="Roest Crollius H."/>
            <person name="Montfort J."/>
            <person name="Robinson-Rechavi M."/>
            <person name="Bucao C."/>
            <person name="Bouchez O."/>
            <person name="Gislard M."/>
            <person name="Lluch J."/>
            <person name="Milhes M."/>
            <person name="Lampietro C."/>
            <person name="Lopez Roques C."/>
            <person name="Donnadieu C."/>
            <person name="Braasch I."/>
            <person name="Desvignes T."/>
            <person name="Postlethwait J."/>
            <person name="Bobe J."/>
            <person name="Guiguen Y."/>
        </authorList>
    </citation>
    <scope>NUCLEOTIDE SEQUENCE</scope>
    <source>
        <strain evidence="9">M-15738</strain>
        <tissue evidence="9">Blood</tissue>
    </source>
</reference>
<feature type="compositionally biased region" description="Gly residues" evidence="2">
    <location>
        <begin position="329"/>
        <end position="338"/>
    </location>
</feature>
<feature type="region of interest" description="Disordered" evidence="2">
    <location>
        <begin position="522"/>
        <end position="605"/>
    </location>
</feature>
<dbReference type="Pfam" id="PF23050">
    <property type="entry name" value="KH_N4BP1_1st"/>
    <property type="match status" value="1"/>
</dbReference>
<evidence type="ECO:0008006" key="11">
    <source>
        <dbReference type="Google" id="ProtNLM"/>
    </source>
</evidence>
<feature type="compositionally biased region" description="Polar residues" evidence="2">
    <location>
        <begin position="262"/>
        <end position="276"/>
    </location>
</feature>
<dbReference type="SUPFAM" id="SSF54791">
    <property type="entry name" value="Eukaryotic type KH-domain (KH-domain type I)"/>
    <property type="match status" value="1"/>
</dbReference>
<evidence type="ECO:0000259" key="8">
    <source>
        <dbReference type="Pfam" id="PF23255"/>
    </source>
</evidence>
<feature type="region of interest" description="Disordered" evidence="2">
    <location>
        <begin position="633"/>
        <end position="712"/>
    </location>
</feature>
<proteinExistence type="inferred from homology"/>
<evidence type="ECO:0000313" key="9">
    <source>
        <dbReference type="EMBL" id="KAG5261252.1"/>
    </source>
</evidence>
<evidence type="ECO:0000259" key="7">
    <source>
        <dbReference type="Pfam" id="PF23054"/>
    </source>
</evidence>
<dbReference type="InterPro" id="IPR056630">
    <property type="entry name" value="KH_N4BP1_2nd"/>
</dbReference>
<feature type="compositionally biased region" description="Polar residues" evidence="2">
    <location>
        <begin position="663"/>
        <end position="681"/>
    </location>
</feature>
<dbReference type="InterPro" id="IPR051101">
    <property type="entry name" value="ZC3H12/N4BP1_RNase_Reg"/>
</dbReference>
<feature type="compositionally biased region" description="Polar residues" evidence="2">
    <location>
        <begin position="950"/>
        <end position="964"/>
    </location>
</feature>
<organism evidence="9 10">
    <name type="scientific">Alosa alosa</name>
    <name type="common">allis shad</name>
    <dbReference type="NCBI Taxonomy" id="278164"/>
    <lineage>
        <taxon>Eukaryota</taxon>
        <taxon>Metazoa</taxon>
        <taxon>Chordata</taxon>
        <taxon>Craniata</taxon>
        <taxon>Vertebrata</taxon>
        <taxon>Euteleostomi</taxon>
        <taxon>Actinopterygii</taxon>
        <taxon>Neopterygii</taxon>
        <taxon>Teleostei</taxon>
        <taxon>Clupei</taxon>
        <taxon>Clupeiformes</taxon>
        <taxon>Clupeoidei</taxon>
        <taxon>Clupeidae</taxon>
        <taxon>Alosa</taxon>
    </lineage>
</organism>
<feature type="region of interest" description="Disordered" evidence="2">
    <location>
        <begin position="933"/>
        <end position="1044"/>
    </location>
</feature>
<dbReference type="InterPro" id="IPR036612">
    <property type="entry name" value="KH_dom_type_1_sf"/>
</dbReference>
<sequence length="1084" mass="118463">MAFASEESSEGMQLSENEPMVEDEFTCSAALRGAVLALQPTAKRVFGVELDIALDEEAEVHQTGLMWLLLKGKSGDVLAAKLFVKGAVNQEEQQEVPYPEVLHSVFCGARGLFMDCLIRNTSAHIVVGSPGCVLISGLAEPVVRAYSLIVDLVERYESSQGRRMDAGARGAVESLDSRRAFKTLVERWDDRHTLDLLVLPVSVKEVLLELVRDSPWNTASATLETAVARTDTDEHEAGRGATAMVDRASHSIPDEQPDSSRHSSGSSVLPTRSDSTGDVEGQHSYQRQGTVVPSVTPGRELSDPFFRSFAVVDGAPRGQVEGADERGGGPRGQQGWRGGAPQEVVDEAFRTDMEAVAVGSQDDLGLRLKFFTAMGFKEDVVKRVLARTGPVDPCDILEQVQQEQDRDDGGGGEEEEKEKDGISRRSGDGAEGEAAFSSSSRTVERGAANHSSQGSFGDRSLGEGLRSGGGGEEEEEDDDFVLGVVKRAAASCGYTEERVLEVCSNLPELSFHQLLLELQRQGERDGKPVRTNPAEATAATHRAQQRAKESPTDLARKEVGEMRRRKEEEERGAGRAMKNKASLDKRDKEKGGDNQGELLGREPSAKAVSTLGENVLVEHRAIERFLIDQAYQDSPQEAPVKRESPALTDRHDIAHTRPPVTGAASSSTRTNNWNTFNPQNHQNHHRGPVHTDSMGRGGSSSIRGPPRPSYPHDMLVEPQKNPHSATLPAHFGRPPQRQGLPPMGARAVVTGQQRFLEGLQMPFELKLAGGNGDPGLRQVIIDGSNVAMSHGLGQFFSCRGIALAVQHFWDRGHRQISALVPQWRQKRDPKVKEQPYLTELLDLGLLSFTPSREVMGKRINSYDDRFMLQLAQKTNGVIVTNDNMRDLFDESHAWKDIIRKSLLQYTFVGDHFMVPDDPLGRDGPHLNDFLRSQQRSSVTSSHTFPGMASSVPNPLLQQQRSQTEVPHFHDRTPGGGRVAPEFQPDHPDLQPQGPVAGQPPHPWEQAHRRGGRRGGGGGGGGLGRAGPETQPHRSAKETSRLRESLSQVFPGQESAVTLALQKHPILTDVNLLSHYILEHQAAGE</sequence>
<name>A0AAV6FJB8_9TELE</name>
<feature type="domain" description="RNase NYN" evidence="3">
    <location>
        <begin position="776"/>
        <end position="927"/>
    </location>
</feature>
<comment type="similarity">
    <text evidence="1">Belongs to the N4BP1 family.</text>
</comment>
<dbReference type="InterPro" id="IPR021869">
    <property type="entry name" value="RNase_Zc3h12_NYN"/>
</dbReference>
<protein>
    <recommendedName>
        <fullName evidence="11">RNase NYN domain-containing protein</fullName>
    </recommendedName>
</protein>
<dbReference type="FunFam" id="3.40.50.11980:FF:000001">
    <property type="entry name" value="ZC3H12A isoform 1"/>
    <property type="match status" value="1"/>
</dbReference>
<dbReference type="Pfam" id="PF11977">
    <property type="entry name" value="RNase_Zc3h12a"/>
    <property type="match status" value="1"/>
</dbReference>
<dbReference type="InterPro" id="IPR056578">
    <property type="entry name" value="UBA_N4BP1_C"/>
</dbReference>
<dbReference type="Pfam" id="PF23052">
    <property type="entry name" value="KH_N4BP1_2nd"/>
    <property type="match status" value="1"/>
</dbReference>